<evidence type="ECO:0000256" key="6">
    <source>
        <dbReference type="ARBA" id="ARBA00023136"/>
    </source>
</evidence>
<dbReference type="EMBL" id="JNSK01000057">
    <property type="protein sequence ID" value="KGA16784.1"/>
    <property type="molecule type" value="Genomic_DNA"/>
</dbReference>
<feature type="domain" description="ABC transmembrane type-1" evidence="8">
    <location>
        <begin position="114"/>
        <end position="316"/>
    </location>
</feature>
<evidence type="ECO:0000256" key="2">
    <source>
        <dbReference type="ARBA" id="ARBA00022448"/>
    </source>
</evidence>
<dbReference type="GO" id="GO:0005886">
    <property type="term" value="C:plasma membrane"/>
    <property type="evidence" value="ECO:0007669"/>
    <property type="project" value="UniProtKB-SubCell"/>
</dbReference>
<feature type="transmembrane region" description="Helical" evidence="7">
    <location>
        <begin position="116"/>
        <end position="144"/>
    </location>
</feature>
<feature type="transmembrane region" description="Helical" evidence="7">
    <location>
        <begin position="156"/>
        <end position="175"/>
    </location>
</feature>
<keyword evidence="6 7" id="KW-0472">Membrane</keyword>
<name>A0A094Q3X0_9ZZZZ</name>
<keyword evidence="5 7" id="KW-1133">Transmembrane helix</keyword>
<keyword evidence="4 7" id="KW-0812">Transmembrane</keyword>
<protein>
    <recommendedName>
        <fullName evidence="8">ABC transmembrane type-1 domain-containing protein</fullName>
    </recommendedName>
</protein>
<evidence type="ECO:0000256" key="7">
    <source>
        <dbReference type="SAM" id="Phobius"/>
    </source>
</evidence>
<proteinExistence type="predicted"/>
<comment type="subcellular location">
    <subcellularLocation>
        <location evidence="1">Cell membrane</location>
        <topology evidence="1">Multi-pass membrane protein</topology>
    </subcellularLocation>
</comment>
<evidence type="ECO:0000256" key="3">
    <source>
        <dbReference type="ARBA" id="ARBA00022475"/>
    </source>
</evidence>
<dbReference type="InterPro" id="IPR025966">
    <property type="entry name" value="OppC_N"/>
</dbReference>
<evidence type="ECO:0000256" key="1">
    <source>
        <dbReference type="ARBA" id="ARBA00004651"/>
    </source>
</evidence>
<dbReference type="Pfam" id="PF00528">
    <property type="entry name" value="BPD_transp_1"/>
    <property type="match status" value="1"/>
</dbReference>
<dbReference type="PROSITE" id="PS50928">
    <property type="entry name" value="ABC_TM1"/>
    <property type="match status" value="1"/>
</dbReference>
<dbReference type="PANTHER" id="PTHR43386">
    <property type="entry name" value="OLIGOPEPTIDE TRANSPORT SYSTEM PERMEASE PROTEIN APPC"/>
    <property type="match status" value="1"/>
</dbReference>
<dbReference type="InterPro" id="IPR000515">
    <property type="entry name" value="MetI-like"/>
</dbReference>
<sequence>MERFYQLADNAVLEVEDSAQEFAQRTPKQIAWMRFRRNKVGVFSAWVAIFFVMAAILAPIIVRLLGLSNTLTYPETLNEYAMPIGKFGGMSWDHPLGVEPGTGRDVLSLLLYGSRISYTVAVITSVTSIGLGMLIGVATGYFRGRVDAIVGRFSDFLLSFPGTFMIIALSLPLTQRVEAMGIAKDNAARIVVLVTFFVFFGWPGFARLIRSQAMSLRERDFVMAAQAMGASSWRIITKELLPNLWPTAIVFLSLSLPGFLSAEAVFSFLGVGVQAPASTFGLVLSDAVGYWRDDPAYLLIPSTMLVIIVLSLNLLGDAIRDALDPKGSR</sequence>
<evidence type="ECO:0000256" key="5">
    <source>
        <dbReference type="ARBA" id="ARBA00022989"/>
    </source>
</evidence>
<feature type="transmembrane region" description="Helical" evidence="7">
    <location>
        <begin position="296"/>
        <end position="316"/>
    </location>
</feature>
<dbReference type="CDD" id="cd06261">
    <property type="entry name" value="TM_PBP2"/>
    <property type="match status" value="1"/>
</dbReference>
<evidence type="ECO:0000256" key="4">
    <source>
        <dbReference type="ARBA" id="ARBA00022692"/>
    </source>
</evidence>
<feature type="transmembrane region" description="Helical" evidence="7">
    <location>
        <begin position="40"/>
        <end position="62"/>
    </location>
</feature>
<evidence type="ECO:0000259" key="8">
    <source>
        <dbReference type="PROSITE" id="PS50928"/>
    </source>
</evidence>
<dbReference type="PANTHER" id="PTHR43386:SF1">
    <property type="entry name" value="D,D-DIPEPTIDE TRANSPORT SYSTEM PERMEASE PROTEIN DDPC-RELATED"/>
    <property type="match status" value="1"/>
</dbReference>
<reference evidence="9" key="1">
    <citation type="submission" date="2014-05" db="EMBL/GenBank/DDBJ databases">
        <title>Key roles for freshwater Actinobacteria revealed by deep metagenomic sequencing.</title>
        <authorList>
            <person name="Ghai R."/>
            <person name="Mizuno C.M."/>
            <person name="Picazo A."/>
            <person name="Camacho A."/>
            <person name="Rodriguez-Valera F."/>
        </authorList>
    </citation>
    <scope>NUCLEOTIDE SEQUENCE</scope>
</reference>
<dbReference type="GO" id="GO:0055085">
    <property type="term" value="P:transmembrane transport"/>
    <property type="evidence" value="ECO:0007669"/>
    <property type="project" value="InterPro"/>
</dbReference>
<keyword evidence="3" id="KW-1003">Cell membrane</keyword>
<feature type="transmembrane region" description="Helical" evidence="7">
    <location>
        <begin position="187"/>
        <end position="209"/>
    </location>
</feature>
<dbReference type="Pfam" id="PF12911">
    <property type="entry name" value="OppC_N"/>
    <property type="match status" value="1"/>
</dbReference>
<evidence type="ECO:0000313" key="9">
    <source>
        <dbReference type="EMBL" id="KGA16784.1"/>
    </source>
</evidence>
<comment type="caution">
    <text evidence="9">The sequence shown here is derived from an EMBL/GenBank/DDBJ whole genome shotgun (WGS) entry which is preliminary data.</text>
</comment>
<organism evidence="9">
    <name type="scientific">freshwater metagenome</name>
    <dbReference type="NCBI Taxonomy" id="449393"/>
    <lineage>
        <taxon>unclassified sequences</taxon>
        <taxon>metagenomes</taxon>
        <taxon>ecological metagenomes</taxon>
    </lineage>
</organism>
<accession>A0A094Q3X0</accession>
<dbReference type="SUPFAM" id="SSF161098">
    <property type="entry name" value="MetI-like"/>
    <property type="match status" value="1"/>
</dbReference>
<gene>
    <name evidence="9" type="ORF">GM50_13580</name>
</gene>
<feature type="transmembrane region" description="Helical" evidence="7">
    <location>
        <begin position="240"/>
        <end position="259"/>
    </location>
</feature>
<keyword evidence="2" id="KW-0813">Transport</keyword>
<dbReference type="InterPro" id="IPR050366">
    <property type="entry name" value="BP-dependent_transpt_permease"/>
</dbReference>
<dbReference type="InterPro" id="IPR035906">
    <property type="entry name" value="MetI-like_sf"/>
</dbReference>
<dbReference type="AlphaFoldDB" id="A0A094Q3X0"/>
<dbReference type="Gene3D" id="1.10.3720.10">
    <property type="entry name" value="MetI-like"/>
    <property type="match status" value="1"/>
</dbReference>